<organism evidence="1 2">
    <name type="scientific">Shouchella lehensis G1</name>
    <dbReference type="NCBI Taxonomy" id="1246626"/>
    <lineage>
        <taxon>Bacteria</taxon>
        <taxon>Bacillati</taxon>
        <taxon>Bacillota</taxon>
        <taxon>Bacilli</taxon>
        <taxon>Bacillales</taxon>
        <taxon>Bacillaceae</taxon>
        <taxon>Shouchella</taxon>
    </lineage>
</organism>
<evidence type="ECO:0000313" key="2">
    <source>
        <dbReference type="Proteomes" id="UP000027142"/>
    </source>
</evidence>
<keyword evidence="2" id="KW-1185">Reference proteome</keyword>
<dbReference type="KEGG" id="ble:BleG1_1788"/>
<dbReference type="AlphaFoldDB" id="A0A060LSX9"/>
<name>A0A060LSX9_9BACI</name>
<dbReference type="Proteomes" id="UP000027142">
    <property type="component" value="Chromosome"/>
</dbReference>
<proteinExistence type="predicted"/>
<sequence>MIHLTSALQIEQQIIDIGDGGEYESITEAIGELITSGATRSNSSVTLNLLKGFVLKEQIHIENLNLDWMTIVSEDSIVPIQASEISETLIESRRPAFLGRNQATLPTIGVLFEYDTQTARCDGITVAFGSKVRLLPGAGVNYADRGLGAYYHSEAFCYMEGLTEGGGGIGAGDVTGVSFRYCSNRAFMASFGSKINCARSILDYCSGDNAVYAIWGSFCDIYQSNVSHATNTAVHSRDGSKVNARETNVSHSNRGFHALHNGTINARYAANKWAGDGAKNCRGYGVMATYNSHIDAADLPVDGSHRGFHASTGSTINASTSSAKNCTIGYHATGASTINAQESDASGASWEGFFAEKGSIINADRSLANDCREGFSARFNSIINADTSSAQRARNHGFLANETSTIQARNCVANQAMINGFLATRSSTINARGSNARSCNGNGFRAEEGSSLNANSGDATGSGNEGLDVFRGSFISAQNSIGSLRLPERLNQLTREGAIFR</sequence>
<dbReference type="HOGENOM" id="CLU_543656_0_0_9"/>
<dbReference type="STRING" id="1246626.BleG1_1788"/>
<dbReference type="EMBL" id="CP003923">
    <property type="protein sequence ID" value="AIC94366.1"/>
    <property type="molecule type" value="Genomic_DNA"/>
</dbReference>
<dbReference type="PATRIC" id="fig|1246626.3.peg.1782"/>
<reference evidence="1 2" key="1">
    <citation type="journal article" date="2014" name="Gene">
        <title>A comparative genomic analysis of the alkalitolerant soil bacterium Bacillus lehensis G1.</title>
        <authorList>
            <person name="Noor Y.M."/>
            <person name="Samsulrizal N.H."/>
            <person name="Jema'on N.A."/>
            <person name="Low K.O."/>
            <person name="Ramli A.N."/>
            <person name="Alias N.I."/>
            <person name="Damis S.I."/>
            <person name="Fuzi S.F."/>
            <person name="Isa M.N."/>
            <person name="Murad A.M."/>
            <person name="Raih M.F."/>
            <person name="Bakar F.D."/>
            <person name="Najimudin N."/>
            <person name="Mahadi N.M."/>
            <person name="Illias R.M."/>
        </authorList>
    </citation>
    <scope>NUCLEOTIDE SEQUENCE [LARGE SCALE GENOMIC DNA]</scope>
    <source>
        <strain evidence="1 2">G1</strain>
    </source>
</reference>
<evidence type="ECO:0000313" key="1">
    <source>
        <dbReference type="EMBL" id="AIC94366.1"/>
    </source>
</evidence>
<dbReference type="RefSeq" id="WP_038479650.1">
    <property type="nucleotide sequence ID" value="NZ_CP003923.1"/>
</dbReference>
<gene>
    <name evidence="1" type="ORF">BleG1_1788</name>
</gene>
<dbReference type="OrthoDB" id="2924118at2"/>
<protein>
    <submittedName>
        <fullName evidence="1">Chitin binding protein</fullName>
    </submittedName>
</protein>
<accession>A0A060LSX9</accession>